<gene>
    <name evidence="1" type="ORF">LCGC14_0943200</name>
</gene>
<feature type="non-terminal residue" evidence="1">
    <location>
        <position position="209"/>
    </location>
</feature>
<accession>A0A0F9R315</accession>
<evidence type="ECO:0000313" key="1">
    <source>
        <dbReference type="EMBL" id="KKN19676.1"/>
    </source>
</evidence>
<proteinExistence type="predicted"/>
<reference evidence="1" key="1">
    <citation type="journal article" date="2015" name="Nature">
        <title>Complex archaea that bridge the gap between prokaryotes and eukaryotes.</title>
        <authorList>
            <person name="Spang A."/>
            <person name="Saw J.H."/>
            <person name="Jorgensen S.L."/>
            <person name="Zaremba-Niedzwiedzka K."/>
            <person name="Martijn J."/>
            <person name="Lind A.E."/>
            <person name="van Eijk R."/>
            <person name="Schleper C."/>
            <person name="Guy L."/>
            <person name="Ettema T.J."/>
        </authorList>
    </citation>
    <scope>NUCLEOTIDE SEQUENCE</scope>
</reference>
<dbReference type="EMBL" id="LAZR01003311">
    <property type="protein sequence ID" value="KKN19676.1"/>
    <property type="molecule type" value="Genomic_DNA"/>
</dbReference>
<organism evidence="1">
    <name type="scientific">marine sediment metagenome</name>
    <dbReference type="NCBI Taxonomy" id="412755"/>
    <lineage>
        <taxon>unclassified sequences</taxon>
        <taxon>metagenomes</taxon>
        <taxon>ecological metagenomes</taxon>
    </lineage>
</organism>
<dbReference type="AlphaFoldDB" id="A0A0F9R315"/>
<sequence>MRVIRISVVVLVLAAVGLAGPKDVQRIRPLRLPEPVALLDGTVIMATNNTWQSKDGDWGNTASWSLGIVPTSGHAARFDATSQVKPTIRISLGSNGPDTLTVTEQFHGGIGGPGNYLSNVAVNTTKIVIRGDGDHYIRPTNDASPKSCCYMHPFPLGHVVHTKVAIVQLISVNQHQFKQTCLKRHERLHTLDLHLDGLTHHIRPTFIEQ</sequence>
<name>A0A0F9R315_9ZZZZ</name>
<comment type="caution">
    <text evidence="1">The sequence shown here is derived from an EMBL/GenBank/DDBJ whole genome shotgun (WGS) entry which is preliminary data.</text>
</comment>
<protein>
    <submittedName>
        <fullName evidence="1">Uncharacterized protein</fullName>
    </submittedName>
</protein>